<dbReference type="InterPro" id="IPR036388">
    <property type="entry name" value="WH-like_DNA-bd_sf"/>
</dbReference>
<dbReference type="Gene3D" id="1.10.10.10">
    <property type="entry name" value="Winged helix-like DNA-binding domain superfamily/Winged helix DNA-binding domain"/>
    <property type="match status" value="1"/>
</dbReference>
<dbReference type="SUPFAM" id="SSF53383">
    <property type="entry name" value="PLP-dependent transferases"/>
    <property type="match status" value="1"/>
</dbReference>
<evidence type="ECO:0000256" key="5">
    <source>
        <dbReference type="ARBA" id="ARBA00023163"/>
    </source>
</evidence>
<dbReference type="PANTHER" id="PTHR46577:SF1">
    <property type="entry name" value="HTH-TYPE TRANSCRIPTIONAL REGULATORY PROTEIN GABR"/>
    <property type="match status" value="1"/>
</dbReference>
<dbReference type="InterPro" id="IPR015422">
    <property type="entry name" value="PyrdxlP-dep_Trfase_small"/>
</dbReference>
<dbReference type="GO" id="GO:0003677">
    <property type="term" value="F:DNA binding"/>
    <property type="evidence" value="ECO:0007669"/>
    <property type="project" value="UniProtKB-KW"/>
</dbReference>
<gene>
    <name evidence="7" type="ORF">BW686_08095</name>
</gene>
<dbReference type="InterPro" id="IPR015424">
    <property type="entry name" value="PyrdxlP-dep_Trfase"/>
</dbReference>
<evidence type="ECO:0000256" key="3">
    <source>
        <dbReference type="ARBA" id="ARBA00023015"/>
    </source>
</evidence>
<keyword evidence="3" id="KW-0805">Transcription regulation</keyword>
<comment type="similarity">
    <text evidence="1">In the C-terminal section; belongs to the class-I pyridoxal-phosphate-dependent aminotransferase family.</text>
</comment>
<dbReference type="InterPro" id="IPR051446">
    <property type="entry name" value="HTH_trans_reg/aminotransferase"/>
</dbReference>
<dbReference type="Gene3D" id="3.90.1150.10">
    <property type="entry name" value="Aspartate Aminotransferase, domain 1"/>
    <property type="match status" value="1"/>
</dbReference>
<evidence type="ECO:0000256" key="4">
    <source>
        <dbReference type="ARBA" id="ARBA00023125"/>
    </source>
</evidence>
<reference evidence="7 8" key="1">
    <citation type="submission" date="2017-01" db="EMBL/GenBank/DDBJ databases">
        <authorList>
            <person name="Mah S.A."/>
            <person name="Swanson W.J."/>
            <person name="Moy G.W."/>
            <person name="Vacquier V.D."/>
        </authorList>
    </citation>
    <scope>NUCLEOTIDE SEQUENCE [LARGE SCALE GENOMIC DNA]</scope>
    <source>
        <strain evidence="7">PDD-32b-74</strain>
    </source>
</reference>
<dbReference type="SUPFAM" id="SSF46785">
    <property type="entry name" value="Winged helix' DNA-binding domain"/>
    <property type="match status" value="1"/>
</dbReference>
<evidence type="ECO:0000259" key="6">
    <source>
        <dbReference type="PROSITE" id="PS50949"/>
    </source>
</evidence>
<dbReference type="GO" id="GO:0003700">
    <property type="term" value="F:DNA-binding transcription factor activity"/>
    <property type="evidence" value="ECO:0007669"/>
    <property type="project" value="InterPro"/>
</dbReference>
<dbReference type="Gene3D" id="3.40.640.10">
    <property type="entry name" value="Type I PLP-dependent aspartate aminotransferase-like (Major domain)"/>
    <property type="match status" value="1"/>
</dbReference>
<dbReference type="InterPro" id="IPR015421">
    <property type="entry name" value="PyrdxlP-dep_Trfase_major"/>
</dbReference>
<evidence type="ECO:0000256" key="1">
    <source>
        <dbReference type="ARBA" id="ARBA00005384"/>
    </source>
</evidence>
<dbReference type="Pfam" id="PF00392">
    <property type="entry name" value="GntR"/>
    <property type="match status" value="1"/>
</dbReference>
<keyword evidence="4" id="KW-0238">DNA-binding</keyword>
<dbReference type="CDD" id="cd00609">
    <property type="entry name" value="AAT_like"/>
    <property type="match status" value="1"/>
</dbReference>
<protein>
    <submittedName>
        <fullName evidence="7">GntR family transcriptional regulator</fullName>
    </submittedName>
</protein>
<name>A0A244ETX1_PSESX</name>
<dbReference type="OrthoDB" id="7016788at2"/>
<evidence type="ECO:0000256" key="2">
    <source>
        <dbReference type="ARBA" id="ARBA00022898"/>
    </source>
</evidence>
<dbReference type="InterPro" id="IPR036390">
    <property type="entry name" value="WH_DNA-bd_sf"/>
</dbReference>
<evidence type="ECO:0000313" key="7">
    <source>
        <dbReference type="EMBL" id="OUM07973.1"/>
    </source>
</evidence>
<sequence length="466" mass="52769">MNNKPDFAYQAVYRYLVRLVDQEQGGQAFKLPSLRQLAQRLCVSISTVQSAYSLLEKEGRVYSLPKSGYYSAPRSEEGHAVRDDEGDLLHALQHNAWHPGMVLLGSDEPTLLHPLDSPLVAMERELIRHYPRPRAAGFQPFGEPELRTALAARYTRDAQHCWHAEHVYITPDLPGAFKAVLETLGLRGASVLVESPCAWTLLHLLQSFDIQVVELPLSQTGSLDPEQLDQLLQRHPIRLAVLPSVLNPVRGSVRLPNNNQAIANVLNRHKVWVLENDSHSALRFVPAPVHLRHLIDPQRLVIIGAFDKSLGPEAPYGYLLCKNPDVQWQRYFLLRAFRLPPVRQRAIARLSGNGRLDAYLKALRHVLVMRMQAMTRQLDERLDGLLRYEVPEGGCGIWAESMHRVDMRQVCHTLLAKRIVMTPGELFSRQDTYGQHLRISYAIDWSEAPAILLTELAQALRSARLS</sequence>
<dbReference type="RefSeq" id="WP_084915809.1">
    <property type="nucleotide sequence ID" value="NZ_MTSA01000005.1"/>
</dbReference>
<keyword evidence="2" id="KW-0663">Pyridoxal phosphate</keyword>
<dbReference type="PROSITE" id="PS50949">
    <property type="entry name" value="HTH_GNTR"/>
    <property type="match status" value="1"/>
</dbReference>
<dbReference type="SMART" id="SM00345">
    <property type="entry name" value="HTH_GNTR"/>
    <property type="match status" value="1"/>
</dbReference>
<keyword evidence="5" id="KW-0804">Transcription</keyword>
<dbReference type="InterPro" id="IPR000524">
    <property type="entry name" value="Tscrpt_reg_HTH_GntR"/>
</dbReference>
<dbReference type="AlphaFoldDB" id="A0A244ETX1"/>
<accession>A0A244ETX1</accession>
<feature type="domain" description="HTH gntR-type" evidence="6">
    <location>
        <begin position="6"/>
        <end position="74"/>
    </location>
</feature>
<dbReference type="EMBL" id="MTSA01000005">
    <property type="protein sequence ID" value="OUM07973.1"/>
    <property type="molecule type" value="Genomic_DNA"/>
</dbReference>
<organism evidence="7 8">
    <name type="scientific">Pseudomonas syringae</name>
    <dbReference type="NCBI Taxonomy" id="317"/>
    <lineage>
        <taxon>Bacteria</taxon>
        <taxon>Pseudomonadati</taxon>
        <taxon>Pseudomonadota</taxon>
        <taxon>Gammaproteobacteria</taxon>
        <taxon>Pseudomonadales</taxon>
        <taxon>Pseudomonadaceae</taxon>
        <taxon>Pseudomonas</taxon>
    </lineage>
</organism>
<dbReference type="PANTHER" id="PTHR46577">
    <property type="entry name" value="HTH-TYPE TRANSCRIPTIONAL REGULATORY PROTEIN GABR"/>
    <property type="match status" value="1"/>
</dbReference>
<proteinExistence type="inferred from homology"/>
<evidence type="ECO:0000313" key="8">
    <source>
        <dbReference type="Proteomes" id="UP000195128"/>
    </source>
</evidence>
<comment type="caution">
    <text evidence="7">The sequence shown here is derived from an EMBL/GenBank/DDBJ whole genome shotgun (WGS) entry which is preliminary data.</text>
</comment>
<dbReference type="Proteomes" id="UP000195128">
    <property type="component" value="Unassembled WGS sequence"/>
</dbReference>